<dbReference type="InterPro" id="IPR010977">
    <property type="entry name" value="Aromatic_deC"/>
</dbReference>
<evidence type="ECO:0000256" key="2">
    <source>
        <dbReference type="ARBA" id="ARBA00009533"/>
    </source>
</evidence>
<dbReference type="InterPro" id="IPR002129">
    <property type="entry name" value="PyrdxlP-dep_de-COase"/>
</dbReference>
<sequence>MYVAGKQMVDYIADYLENIRERRVFPAVAPGYMRHLIPDSAPLEPESWDSIIADVETVVMPGITHWQSPYMHAYFPALNSFPSLLGDMLADAINCLGFTWASSPACTELETIVMNWLGKMIGLPEEFLHTRVDSTGGGVIQTTSSEATFVCLLAGRTEAIRRYREQDEDLEDAEINSRLVAYCSDQAHSSVEKAGLIGLVKMRYIDSDDNLTLRGDRLLEAIAKDKEKGLIPFFLCATLGTTGACSFDNLQELGPICQEENMWLHVDAAYAGTAFICPEFRHWLNGINFVDSIAFNPSKWMMVHFDCTAMWVKNSGALHRTFNVEPLYLKHENSGLAIDYMHWQIPLSKRFRALKLWFVIRNFGIKGLQKHIREGVRLAQKFEALVLADQRFEIPAARHLGMVVFRLRGENHLTERLLKRLNARGNLHCVPASLKGRYVIRFTVTSQRTTGDDITRDWAEIRAVASEVLGEEKQPPIITRARVPLAETRERNANFGSSLLLANSPMSPKIVNGSFAAIFENGDKFMEDFARAFSKFRLEVKDTMRRRIRGILMTGKQFSLDSRMDLVQGIISHGTARPMSEPGTTALPLMKEDSVEATDSDVMSDNEISSENTIVGRIRSHSVDGPNEDDATKRNEVCRKCGHLIAGSHSF</sequence>
<keyword evidence="12" id="KW-1185">Reference proteome</keyword>
<evidence type="ECO:0000256" key="6">
    <source>
        <dbReference type="ARBA" id="ARBA00022793"/>
    </source>
</evidence>
<dbReference type="InterPro" id="IPR015424">
    <property type="entry name" value="PyrdxlP-dep_Trfase"/>
</dbReference>
<proteinExistence type="inferred from homology"/>
<dbReference type="EC" id="4.1.1.22" evidence="4"/>
<dbReference type="GO" id="GO:0001694">
    <property type="term" value="P:histamine biosynthetic process"/>
    <property type="evidence" value="ECO:0007669"/>
    <property type="project" value="TreeGrafter"/>
</dbReference>
<dbReference type="SUPFAM" id="SSF53383">
    <property type="entry name" value="PLP-dependent transferases"/>
    <property type="match status" value="1"/>
</dbReference>
<dbReference type="Pfam" id="PF00282">
    <property type="entry name" value="Pyridoxal_deC"/>
    <property type="match status" value="1"/>
</dbReference>
<gene>
    <name evidence="11" type="ORF">L9F63_005692</name>
</gene>
<dbReference type="Gene3D" id="3.90.1150.10">
    <property type="entry name" value="Aspartate Aminotransferase, domain 1"/>
    <property type="match status" value="1"/>
</dbReference>
<dbReference type="AlphaFoldDB" id="A0AAD7ZBP0"/>
<dbReference type="Gene3D" id="1.20.1340.10">
    <property type="entry name" value="dopa decarboxylase, N-terminal domain"/>
    <property type="match status" value="1"/>
</dbReference>
<accession>A0AAD7ZBP0</accession>
<dbReference type="GO" id="GO:0042423">
    <property type="term" value="P:catecholamine biosynthetic process"/>
    <property type="evidence" value="ECO:0007669"/>
    <property type="project" value="UniProtKB-KW"/>
</dbReference>
<keyword evidence="7 10" id="KW-0663">Pyridoxal phosphate</keyword>
<protein>
    <recommendedName>
        <fullName evidence="9">Histidine decarboxylase</fullName>
        <ecNumber evidence="4">4.1.1.22</ecNumber>
    </recommendedName>
</protein>
<feature type="non-terminal residue" evidence="11">
    <location>
        <position position="1"/>
    </location>
</feature>
<keyword evidence="8" id="KW-0456">Lyase</keyword>
<reference evidence="11" key="1">
    <citation type="journal article" date="2023" name="IScience">
        <title>Live-bearing cockroach genome reveals convergent evolutionary mechanisms linked to viviparity in insects and beyond.</title>
        <authorList>
            <person name="Fouks B."/>
            <person name="Harrison M.C."/>
            <person name="Mikhailova A.A."/>
            <person name="Marchal E."/>
            <person name="English S."/>
            <person name="Carruthers M."/>
            <person name="Jennings E.C."/>
            <person name="Chiamaka E.L."/>
            <person name="Frigard R.A."/>
            <person name="Pippel M."/>
            <person name="Attardo G.M."/>
            <person name="Benoit J.B."/>
            <person name="Bornberg-Bauer E."/>
            <person name="Tobe S.S."/>
        </authorList>
    </citation>
    <scope>NUCLEOTIDE SEQUENCE</scope>
    <source>
        <strain evidence="11">Stay&amp;Tobe</strain>
    </source>
</reference>
<dbReference type="PANTHER" id="PTHR11999:SF68">
    <property type="entry name" value="HISTIDINE DECARBOXYLASE"/>
    <property type="match status" value="1"/>
</dbReference>
<evidence type="ECO:0000256" key="10">
    <source>
        <dbReference type="PIRSR" id="PIRSR602129-50"/>
    </source>
</evidence>
<evidence type="ECO:0000256" key="1">
    <source>
        <dbReference type="ARBA" id="ARBA00001933"/>
    </source>
</evidence>
<dbReference type="FunFam" id="1.20.1340.10:FF:000001">
    <property type="entry name" value="Histidine decarboxylase"/>
    <property type="match status" value="1"/>
</dbReference>
<dbReference type="InterPro" id="IPR015422">
    <property type="entry name" value="PyrdxlP-dep_Trfase_small"/>
</dbReference>
<keyword evidence="5" id="KW-0127">Catecholamine biosynthesis</keyword>
<comment type="cofactor">
    <cofactor evidence="1 10">
        <name>pyridoxal 5'-phosphate</name>
        <dbReference type="ChEBI" id="CHEBI:597326"/>
    </cofactor>
</comment>
<comment type="subunit">
    <text evidence="3">Homodimer.</text>
</comment>
<organism evidence="11 12">
    <name type="scientific">Diploptera punctata</name>
    <name type="common">Pacific beetle cockroach</name>
    <dbReference type="NCBI Taxonomy" id="6984"/>
    <lineage>
        <taxon>Eukaryota</taxon>
        <taxon>Metazoa</taxon>
        <taxon>Ecdysozoa</taxon>
        <taxon>Arthropoda</taxon>
        <taxon>Hexapoda</taxon>
        <taxon>Insecta</taxon>
        <taxon>Pterygota</taxon>
        <taxon>Neoptera</taxon>
        <taxon>Polyneoptera</taxon>
        <taxon>Dictyoptera</taxon>
        <taxon>Blattodea</taxon>
        <taxon>Blaberoidea</taxon>
        <taxon>Blaberidae</taxon>
        <taxon>Diplopterinae</taxon>
        <taxon>Diploptera</taxon>
    </lineage>
</organism>
<evidence type="ECO:0000256" key="4">
    <source>
        <dbReference type="ARBA" id="ARBA00012320"/>
    </source>
</evidence>
<dbReference type="Gene3D" id="3.40.640.10">
    <property type="entry name" value="Type I PLP-dependent aspartate aminotransferase-like (Major domain)"/>
    <property type="match status" value="1"/>
</dbReference>
<dbReference type="PRINTS" id="PR00800">
    <property type="entry name" value="YHDCRBOXLASE"/>
</dbReference>
<dbReference type="InterPro" id="IPR021115">
    <property type="entry name" value="Pyridoxal-P_BS"/>
</dbReference>
<reference evidence="11" key="2">
    <citation type="submission" date="2023-05" db="EMBL/GenBank/DDBJ databases">
        <authorList>
            <person name="Fouks B."/>
        </authorList>
    </citation>
    <scope>NUCLEOTIDE SEQUENCE</scope>
    <source>
        <strain evidence="11">Stay&amp;Tobe</strain>
        <tissue evidence="11">Testes</tissue>
    </source>
</reference>
<keyword evidence="6" id="KW-0210">Decarboxylase</keyword>
<evidence type="ECO:0000256" key="5">
    <source>
        <dbReference type="ARBA" id="ARBA00022584"/>
    </source>
</evidence>
<evidence type="ECO:0000256" key="7">
    <source>
        <dbReference type="ARBA" id="ARBA00022898"/>
    </source>
</evidence>
<dbReference type="FunFam" id="3.90.1150.10:FF:000018">
    <property type="entry name" value="Histidine decarboxylase"/>
    <property type="match status" value="1"/>
</dbReference>
<evidence type="ECO:0000256" key="3">
    <source>
        <dbReference type="ARBA" id="ARBA00011738"/>
    </source>
</evidence>
<dbReference type="PROSITE" id="PS00392">
    <property type="entry name" value="DDC_GAD_HDC_YDC"/>
    <property type="match status" value="1"/>
</dbReference>
<dbReference type="InterPro" id="IPR015421">
    <property type="entry name" value="PyrdxlP-dep_Trfase_major"/>
</dbReference>
<dbReference type="GO" id="GO:0004398">
    <property type="term" value="F:histidine decarboxylase activity"/>
    <property type="evidence" value="ECO:0007669"/>
    <property type="project" value="UniProtKB-EC"/>
</dbReference>
<comment type="similarity">
    <text evidence="2">Belongs to the group II decarboxylase family.</text>
</comment>
<dbReference type="PANTHER" id="PTHR11999">
    <property type="entry name" value="GROUP II PYRIDOXAL-5-PHOSPHATE DECARBOXYLASE"/>
    <property type="match status" value="1"/>
</dbReference>
<evidence type="ECO:0000313" key="11">
    <source>
        <dbReference type="EMBL" id="KAJ9577699.1"/>
    </source>
</evidence>
<dbReference type="EMBL" id="JASPKZ010009349">
    <property type="protein sequence ID" value="KAJ9577699.1"/>
    <property type="molecule type" value="Genomic_DNA"/>
</dbReference>
<dbReference type="GO" id="GO:0005737">
    <property type="term" value="C:cytoplasm"/>
    <property type="evidence" value="ECO:0007669"/>
    <property type="project" value="TreeGrafter"/>
</dbReference>
<dbReference type="FunFam" id="3.40.640.10:FF:000025">
    <property type="entry name" value="Histidine decarboxylase"/>
    <property type="match status" value="1"/>
</dbReference>
<comment type="caution">
    <text evidence="11">The sequence shown here is derived from an EMBL/GenBank/DDBJ whole genome shotgun (WGS) entry which is preliminary data.</text>
</comment>
<dbReference type="CDD" id="cd06450">
    <property type="entry name" value="DOPA_deC_like"/>
    <property type="match status" value="1"/>
</dbReference>
<evidence type="ECO:0000256" key="9">
    <source>
        <dbReference type="ARBA" id="ARBA00039946"/>
    </source>
</evidence>
<name>A0AAD7ZBP0_DIPPU</name>
<evidence type="ECO:0000256" key="8">
    <source>
        <dbReference type="ARBA" id="ARBA00023239"/>
    </source>
</evidence>
<dbReference type="GO" id="GO:0006548">
    <property type="term" value="P:L-histidine catabolic process"/>
    <property type="evidence" value="ECO:0007669"/>
    <property type="project" value="TreeGrafter"/>
</dbReference>
<dbReference type="Proteomes" id="UP001233999">
    <property type="component" value="Unassembled WGS sequence"/>
</dbReference>
<feature type="modified residue" description="N6-(pyridoxal phosphate)lysine" evidence="10">
    <location>
        <position position="299"/>
    </location>
</feature>
<dbReference type="GO" id="GO:0030170">
    <property type="term" value="F:pyridoxal phosphate binding"/>
    <property type="evidence" value="ECO:0007669"/>
    <property type="project" value="InterPro"/>
</dbReference>
<evidence type="ECO:0000313" key="12">
    <source>
        <dbReference type="Proteomes" id="UP001233999"/>
    </source>
</evidence>